<protein>
    <submittedName>
        <fullName evidence="3">Uncharacterized protein</fullName>
    </submittedName>
</protein>
<sequence length="167" mass="18894">MLMVEELESVQEPKPQFADNRLGQSSQGIQAVIPLKKEDEALILTTILSIFTHYVAASIAFDVCYNRSAHAKYLYWGCYATWAEMLVISLMMGIGYFRYSKWEFLELLCVFMIYLGLMSFYFFKAAVDTEEGDLDVEGMAGNNPDPHGEPNQSNNPDPTGMPHRENG</sequence>
<dbReference type="AlphaFoldDB" id="A0A2P7YLG9"/>
<keyword evidence="2" id="KW-0472">Membrane</keyword>
<dbReference type="GeneID" id="36567050"/>
<evidence type="ECO:0000256" key="2">
    <source>
        <dbReference type="SAM" id="Phobius"/>
    </source>
</evidence>
<keyword evidence="4" id="KW-1185">Reference proteome</keyword>
<feature type="transmembrane region" description="Helical" evidence="2">
    <location>
        <begin position="73"/>
        <end position="97"/>
    </location>
</feature>
<feature type="region of interest" description="Disordered" evidence="1">
    <location>
        <begin position="135"/>
        <end position="167"/>
    </location>
</feature>
<dbReference type="RefSeq" id="XP_024712672.1">
    <property type="nucleotide sequence ID" value="XM_024858998.1"/>
</dbReference>
<keyword evidence="2" id="KW-1133">Transmembrane helix</keyword>
<proteinExistence type="predicted"/>
<comment type="caution">
    <text evidence="3">The sequence shown here is derived from an EMBL/GenBank/DDBJ whole genome shotgun (WGS) entry which is preliminary data.</text>
</comment>
<dbReference type="VEuPathDB" id="FungiDB:C7M61_003662"/>
<accession>A0A2P7YLG9</accession>
<evidence type="ECO:0000313" key="3">
    <source>
        <dbReference type="EMBL" id="PSK36799.1"/>
    </source>
</evidence>
<gene>
    <name evidence="3" type="ORF">C7M61_003662</name>
</gene>
<evidence type="ECO:0000256" key="1">
    <source>
        <dbReference type="SAM" id="MobiDB-lite"/>
    </source>
</evidence>
<reference evidence="3 4" key="1">
    <citation type="submission" date="2018-03" db="EMBL/GenBank/DDBJ databases">
        <title>Candida pseudohaemulonii genome assembly and annotation.</title>
        <authorList>
            <person name="Munoz J.F."/>
            <person name="Gade L.G."/>
            <person name="Chow N.A."/>
            <person name="Litvintseva A.P."/>
            <person name="Loparev V.N."/>
            <person name="Cuomo C.A."/>
        </authorList>
    </citation>
    <scope>NUCLEOTIDE SEQUENCE [LARGE SCALE GENOMIC DNA]</scope>
    <source>
        <strain evidence="3 4">B12108</strain>
    </source>
</reference>
<keyword evidence="2" id="KW-0812">Transmembrane</keyword>
<dbReference type="EMBL" id="PYFQ01000010">
    <property type="protein sequence ID" value="PSK36799.1"/>
    <property type="molecule type" value="Genomic_DNA"/>
</dbReference>
<dbReference type="Proteomes" id="UP000241107">
    <property type="component" value="Unassembled WGS sequence"/>
</dbReference>
<evidence type="ECO:0000313" key="4">
    <source>
        <dbReference type="Proteomes" id="UP000241107"/>
    </source>
</evidence>
<dbReference type="OrthoDB" id="10353952at2759"/>
<organism evidence="3 4">
    <name type="scientific">Candidozyma pseudohaemuli</name>
    <dbReference type="NCBI Taxonomy" id="418784"/>
    <lineage>
        <taxon>Eukaryota</taxon>
        <taxon>Fungi</taxon>
        <taxon>Dikarya</taxon>
        <taxon>Ascomycota</taxon>
        <taxon>Saccharomycotina</taxon>
        <taxon>Pichiomycetes</taxon>
        <taxon>Metschnikowiaceae</taxon>
        <taxon>Candidozyma</taxon>
    </lineage>
</organism>
<feature type="transmembrane region" description="Helical" evidence="2">
    <location>
        <begin position="41"/>
        <end position="61"/>
    </location>
</feature>
<name>A0A2P7YLG9_9ASCO</name>
<feature type="transmembrane region" description="Helical" evidence="2">
    <location>
        <begin position="104"/>
        <end position="123"/>
    </location>
</feature>